<evidence type="ECO:0000256" key="6">
    <source>
        <dbReference type="SAM" id="Phobius"/>
    </source>
</evidence>
<reference evidence="7 8" key="1">
    <citation type="submission" date="2019-02" db="EMBL/GenBank/DDBJ databases">
        <title>Marinobacter halodurans sp. nov., a marine bacterium isolated from sea tidal flat.</title>
        <authorList>
            <person name="Yoo Y."/>
            <person name="Lee D.W."/>
            <person name="Kim B.S."/>
            <person name="Kim J.-J."/>
        </authorList>
    </citation>
    <scope>NUCLEOTIDE SEQUENCE [LARGE SCALE GENOMIC DNA]</scope>
    <source>
        <strain evidence="7 8">YJ-S3-2</strain>
    </source>
</reference>
<keyword evidence="5 6" id="KW-0472">Membrane</keyword>
<name>A0ABY1ZL17_9GAMM</name>
<dbReference type="EMBL" id="SJDL01000011">
    <property type="protein sequence ID" value="TBW56423.1"/>
    <property type="molecule type" value="Genomic_DNA"/>
</dbReference>
<dbReference type="PANTHER" id="PTHR30086:SF20">
    <property type="entry name" value="ARGININE EXPORTER PROTEIN ARGO-RELATED"/>
    <property type="match status" value="1"/>
</dbReference>
<evidence type="ECO:0000313" key="7">
    <source>
        <dbReference type="EMBL" id="TBW56423.1"/>
    </source>
</evidence>
<dbReference type="PANTHER" id="PTHR30086">
    <property type="entry name" value="ARGININE EXPORTER PROTEIN ARGO"/>
    <property type="match status" value="1"/>
</dbReference>
<keyword evidence="2" id="KW-1003">Cell membrane</keyword>
<organism evidence="7 8">
    <name type="scientific">Marinobacter halodurans</name>
    <dbReference type="NCBI Taxonomy" id="2528979"/>
    <lineage>
        <taxon>Bacteria</taxon>
        <taxon>Pseudomonadati</taxon>
        <taxon>Pseudomonadota</taxon>
        <taxon>Gammaproteobacteria</taxon>
        <taxon>Pseudomonadales</taxon>
        <taxon>Marinobacteraceae</taxon>
        <taxon>Marinobacter</taxon>
    </lineage>
</organism>
<evidence type="ECO:0000256" key="1">
    <source>
        <dbReference type="ARBA" id="ARBA00004651"/>
    </source>
</evidence>
<keyword evidence="8" id="KW-1185">Reference proteome</keyword>
<dbReference type="PIRSF" id="PIRSF006324">
    <property type="entry name" value="LeuE"/>
    <property type="match status" value="1"/>
</dbReference>
<comment type="caution">
    <text evidence="7">The sequence shown here is derived from an EMBL/GenBank/DDBJ whole genome shotgun (WGS) entry which is preliminary data.</text>
</comment>
<feature type="transmembrane region" description="Helical" evidence="6">
    <location>
        <begin position="41"/>
        <end position="64"/>
    </location>
</feature>
<evidence type="ECO:0000313" key="8">
    <source>
        <dbReference type="Proteomes" id="UP000313645"/>
    </source>
</evidence>
<evidence type="ECO:0000256" key="3">
    <source>
        <dbReference type="ARBA" id="ARBA00022692"/>
    </source>
</evidence>
<accession>A0ABY1ZL17</accession>
<dbReference type="RefSeq" id="WP_131481147.1">
    <property type="nucleotide sequence ID" value="NZ_SJDL01000011.1"/>
</dbReference>
<dbReference type="InterPro" id="IPR001123">
    <property type="entry name" value="LeuE-type"/>
</dbReference>
<evidence type="ECO:0000256" key="5">
    <source>
        <dbReference type="ARBA" id="ARBA00023136"/>
    </source>
</evidence>
<dbReference type="Pfam" id="PF01810">
    <property type="entry name" value="LysE"/>
    <property type="match status" value="1"/>
</dbReference>
<keyword evidence="3 6" id="KW-0812">Transmembrane</keyword>
<feature type="transmembrane region" description="Helical" evidence="6">
    <location>
        <begin position="142"/>
        <end position="162"/>
    </location>
</feature>
<gene>
    <name evidence="7" type="ORF">EZI54_08975</name>
</gene>
<dbReference type="Proteomes" id="UP000313645">
    <property type="component" value="Unassembled WGS sequence"/>
</dbReference>
<feature type="transmembrane region" description="Helical" evidence="6">
    <location>
        <begin position="115"/>
        <end position="136"/>
    </location>
</feature>
<protein>
    <submittedName>
        <fullName evidence="7">LysE family translocator</fullName>
    </submittedName>
</protein>
<sequence>MHLYLLFLLMATATALSPGPGVVMTLSNALRLGRRGTLGGILGIAAGALVVSALSATSLGVLLATSATAFTLVKYVGAAYLVYLGIRLWRKPGLNLQVATGAADDRFGRRFIEALVLQLSNPKVVLFFLSIFPQFIDPAGDFQTQFVLLTLTYAVIVALVHLGYAMGAKRIRGWLTSERGGRVMNRTAGSTFLFFGAVLASSQR</sequence>
<evidence type="ECO:0000256" key="2">
    <source>
        <dbReference type="ARBA" id="ARBA00022475"/>
    </source>
</evidence>
<evidence type="ECO:0000256" key="4">
    <source>
        <dbReference type="ARBA" id="ARBA00022989"/>
    </source>
</evidence>
<keyword evidence="4 6" id="KW-1133">Transmembrane helix</keyword>
<proteinExistence type="predicted"/>
<comment type="subcellular location">
    <subcellularLocation>
        <location evidence="1">Cell membrane</location>
        <topology evidence="1">Multi-pass membrane protein</topology>
    </subcellularLocation>
</comment>